<dbReference type="Pfam" id="PF02653">
    <property type="entry name" value="BPD_transp_2"/>
    <property type="match status" value="1"/>
</dbReference>
<dbReference type="AlphaFoldDB" id="A0A0F9IZE6"/>
<evidence type="ECO:0000313" key="9">
    <source>
        <dbReference type="EMBL" id="KKL92387.1"/>
    </source>
</evidence>
<comment type="subcellular location">
    <subcellularLocation>
        <location evidence="1">Cell membrane</location>
        <topology evidence="1">Multi-pass membrane protein</topology>
    </subcellularLocation>
</comment>
<feature type="transmembrane region" description="Helical" evidence="8">
    <location>
        <begin position="259"/>
        <end position="286"/>
    </location>
</feature>
<keyword evidence="4" id="KW-0997">Cell inner membrane</keyword>
<organism evidence="9">
    <name type="scientific">marine sediment metagenome</name>
    <dbReference type="NCBI Taxonomy" id="412755"/>
    <lineage>
        <taxon>unclassified sequences</taxon>
        <taxon>metagenomes</taxon>
        <taxon>ecological metagenomes</taxon>
    </lineage>
</organism>
<keyword evidence="7 8" id="KW-0472">Membrane</keyword>
<evidence type="ECO:0000256" key="4">
    <source>
        <dbReference type="ARBA" id="ARBA00022519"/>
    </source>
</evidence>
<dbReference type="InterPro" id="IPR001851">
    <property type="entry name" value="ABC_transp_permease"/>
</dbReference>
<dbReference type="GO" id="GO:0022857">
    <property type="term" value="F:transmembrane transporter activity"/>
    <property type="evidence" value="ECO:0007669"/>
    <property type="project" value="InterPro"/>
</dbReference>
<reference evidence="9" key="1">
    <citation type="journal article" date="2015" name="Nature">
        <title>Complex archaea that bridge the gap between prokaryotes and eukaryotes.</title>
        <authorList>
            <person name="Spang A."/>
            <person name="Saw J.H."/>
            <person name="Jorgensen S.L."/>
            <person name="Zaremba-Niedzwiedzka K."/>
            <person name="Martijn J."/>
            <person name="Lind A.E."/>
            <person name="van Eijk R."/>
            <person name="Schleper C."/>
            <person name="Guy L."/>
            <person name="Ettema T.J."/>
        </authorList>
    </citation>
    <scope>NUCLEOTIDE SEQUENCE</scope>
</reference>
<evidence type="ECO:0000256" key="2">
    <source>
        <dbReference type="ARBA" id="ARBA00022448"/>
    </source>
</evidence>
<accession>A0A0F9IZE6</accession>
<name>A0A0F9IZE6_9ZZZZ</name>
<feature type="transmembrane region" description="Helical" evidence="8">
    <location>
        <begin position="131"/>
        <end position="155"/>
    </location>
</feature>
<sequence>MVRKINSENIWQPFKYIFGMQGFATLVVFMVIFLFLSIMSPSFLTANNLIGLLRQVAMLLIASVGMTFLITAGGIDLSVGSANAVTGVICALSVVKVGLPVPLGIIVGIMAGGLIGLINGLLVTKINLPPLLATLGMMVTLRGAAFLITGGHTIYGVPDGYLWLGRGYVFGVMPVPVVFMAIIFLIYLFIQRKTKFGLFLYAIGGDRIASRRSGINDKLYMVFAFVNTGLLIGISGVMASSRFGAALPNQGLSFEMDVITAVVIGGTSIFGGVGNLGGTLLGVLIIGMITNGMLLLELHSYWQQVAKGLILILAVGAETIKQIKED</sequence>
<dbReference type="PANTHER" id="PTHR32196">
    <property type="entry name" value="ABC TRANSPORTER PERMEASE PROTEIN YPHD-RELATED-RELATED"/>
    <property type="match status" value="1"/>
</dbReference>
<dbReference type="PANTHER" id="PTHR32196:SF21">
    <property type="entry name" value="ABC TRANSPORTER PERMEASE PROTEIN YPHD-RELATED"/>
    <property type="match status" value="1"/>
</dbReference>
<keyword evidence="5 8" id="KW-0812">Transmembrane</keyword>
<evidence type="ECO:0000256" key="8">
    <source>
        <dbReference type="SAM" id="Phobius"/>
    </source>
</evidence>
<keyword evidence="6 8" id="KW-1133">Transmembrane helix</keyword>
<dbReference type="GO" id="GO:0005886">
    <property type="term" value="C:plasma membrane"/>
    <property type="evidence" value="ECO:0007669"/>
    <property type="project" value="UniProtKB-SubCell"/>
</dbReference>
<feature type="transmembrane region" description="Helical" evidence="8">
    <location>
        <begin position="21"/>
        <end position="40"/>
    </location>
</feature>
<feature type="transmembrane region" description="Helical" evidence="8">
    <location>
        <begin position="101"/>
        <end position="124"/>
    </location>
</feature>
<protein>
    <submittedName>
        <fullName evidence="9">Uncharacterized protein</fullName>
    </submittedName>
</protein>
<proteinExistence type="predicted"/>
<evidence type="ECO:0000256" key="1">
    <source>
        <dbReference type="ARBA" id="ARBA00004651"/>
    </source>
</evidence>
<evidence type="ECO:0000256" key="7">
    <source>
        <dbReference type="ARBA" id="ARBA00023136"/>
    </source>
</evidence>
<dbReference type="EMBL" id="LAZR01019480">
    <property type="protein sequence ID" value="KKL92387.1"/>
    <property type="molecule type" value="Genomic_DNA"/>
</dbReference>
<gene>
    <name evidence="9" type="ORF">LCGC14_1885200</name>
</gene>
<evidence type="ECO:0000256" key="6">
    <source>
        <dbReference type="ARBA" id="ARBA00022989"/>
    </source>
</evidence>
<evidence type="ECO:0000256" key="5">
    <source>
        <dbReference type="ARBA" id="ARBA00022692"/>
    </source>
</evidence>
<keyword evidence="2" id="KW-0813">Transport</keyword>
<keyword evidence="3" id="KW-1003">Cell membrane</keyword>
<feature type="transmembrane region" description="Helical" evidence="8">
    <location>
        <begin position="52"/>
        <end position="70"/>
    </location>
</feature>
<feature type="transmembrane region" description="Helical" evidence="8">
    <location>
        <begin position="167"/>
        <end position="190"/>
    </location>
</feature>
<comment type="caution">
    <text evidence="9">The sequence shown here is derived from an EMBL/GenBank/DDBJ whole genome shotgun (WGS) entry which is preliminary data.</text>
</comment>
<evidence type="ECO:0000256" key="3">
    <source>
        <dbReference type="ARBA" id="ARBA00022475"/>
    </source>
</evidence>
<feature type="transmembrane region" description="Helical" evidence="8">
    <location>
        <begin position="219"/>
        <end position="239"/>
    </location>
</feature>
<dbReference type="CDD" id="cd06579">
    <property type="entry name" value="TM_PBP1_transp_AraH_like"/>
    <property type="match status" value="1"/>
</dbReference>